<evidence type="ECO:0000313" key="2">
    <source>
        <dbReference type="EMBL" id="QPJ61565.1"/>
    </source>
</evidence>
<dbReference type="InterPro" id="IPR016040">
    <property type="entry name" value="NAD(P)-bd_dom"/>
</dbReference>
<sequence length="321" mass="35968">MSFWEGRKVLVTGCTGFLGWWLTSELVRHKAEVTGLVRDLTPQAPFFAKGMDKKINMVRGTIEDYDTVERAINEYEIDTVFHLAAQAIVGVANRNPMSTFEANIKGTWIVMEACRQNKLVSRVVVASSDKAYGNHEVLPYNEDFALQGSHPYDVSKSCADLIALTYHNTYGTPVCVTRCGNLFGPGDMNFNRIIPGTMQSIMKNQNPVIRSDGSPMRDYVFVLDIARAYMMLAEHMDDKSIHGTAFNFGTGEPVSVLELTEKILKVAGREDLKPDVQNSAHGEILHQYLSSTKAREVLGWEPAASLSDRLQETFDWYRENA</sequence>
<name>A0A7T0FZH2_9BACT</name>
<gene>
    <name evidence="2" type="ORF">G3M70_06565</name>
</gene>
<evidence type="ECO:0000313" key="3">
    <source>
        <dbReference type="Proteomes" id="UP000594688"/>
    </source>
</evidence>
<evidence type="ECO:0000259" key="1">
    <source>
        <dbReference type="Pfam" id="PF16363"/>
    </source>
</evidence>
<proteinExistence type="predicted"/>
<dbReference type="EMBL" id="CP048685">
    <property type="protein sequence ID" value="QPJ61565.1"/>
    <property type="molecule type" value="Genomic_DNA"/>
</dbReference>
<dbReference type="Gene3D" id="3.40.50.720">
    <property type="entry name" value="NAD(P)-binding Rossmann-like Domain"/>
    <property type="match status" value="1"/>
</dbReference>
<dbReference type="Gene3D" id="3.90.25.10">
    <property type="entry name" value="UDP-galactose 4-epimerase, domain 1"/>
    <property type="match status" value="1"/>
</dbReference>
<reference evidence="2 3" key="1">
    <citation type="submission" date="2020-02" db="EMBL/GenBank/DDBJ databases">
        <title>Genomic and physiological characterization of two novel Nitrospinaceae genera.</title>
        <authorList>
            <person name="Mueller A.J."/>
            <person name="Jung M.-Y."/>
            <person name="Strachan C.R."/>
            <person name="Herbold C.W."/>
            <person name="Kirkegaard R.H."/>
            <person name="Daims H."/>
        </authorList>
    </citation>
    <scope>NUCLEOTIDE SEQUENCE [LARGE SCALE GENOMIC DNA]</scope>
    <source>
        <strain evidence="2">EB</strain>
    </source>
</reference>
<organism evidence="2 3">
    <name type="scientific">Candidatus Nitronauta litoralis</name>
    <dbReference type="NCBI Taxonomy" id="2705533"/>
    <lineage>
        <taxon>Bacteria</taxon>
        <taxon>Pseudomonadati</taxon>
        <taxon>Nitrospinota/Tectimicrobiota group</taxon>
        <taxon>Nitrospinota</taxon>
        <taxon>Nitrospinia</taxon>
        <taxon>Nitrospinales</taxon>
        <taxon>Nitrospinaceae</taxon>
        <taxon>Candidatus Nitronauta</taxon>
    </lineage>
</organism>
<accession>A0A7T0FZH2</accession>
<protein>
    <submittedName>
        <fullName evidence="2">NAD-dependent epimerase/dehydratase family protein</fullName>
    </submittedName>
</protein>
<dbReference type="KEGG" id="nli:G3M70_06565"/>
<dbReference type="Pfam" id="PF16363">
    <property type="entry name" value="GDP_Man_Dehyd"/>
    <property type="match status" value="1"/>
</dbReference>
<feature type="domain" description="NAD(P)-binding" evidence="1">
    <location>
        <begin position="10"/>
        <end position="312"/>
    </location>
</feature>
<dbReference type="SUPFAM" id="SSF51735">
    <property type="entry name" value="NAD(P)-binding Rossmann-fold domains"/>
    <property type="match status" value="1"/>
</dbReference>
<dbReference type="Proteomes" id="UP000594688">
    <property type="component" value="Chromosome"/>
</dbReference>
<dbReference type="InterPro" id="IPR036291">
    <property type="entry name" value="NAD(P)-bd_dom_sf"/>
</dbReference>
<dbReference type="PANTHER" id="PTHR43000">
    <property type="entry name" value="DTDP-D-GLUCOSE 4,6-DEHYDRATASE-RELATED"/>
    <property type="match status" value="1"/>
</dbReference>
<dbReference type="AlphaFoldDB" id="A0A7T0FZH2"/>